<dbReference type="AlphaFoldDB" id="A0A8H2XJ43"/>
<feature type="domain" description="MRH" evidence="8">
    <location>
        <begin position="445"/>
        <end position="552"/>
    </location>
</feature>
<reference evidence="9" key="1">
    <citation type="submission" date="2021-01" db="EMBL/GenBank/DDBJ databases">
        <authorList>
            <person name="Kaushik A."/>
        </authorList>
    </citation>
    <scope>NUCLEOTIDE SEQUENCE</scope>
    <source>
        <strain evidence="9">AG4-R118</strain>
    </source>
</reference>
<evidence type="ECO:0000256" key="7">
    <source>
        <dbReference type="SAM" id="SignalP"/>
    </source>
</evidence>
<keyword evidence="2 7" id="KW-0732">Signal</keyword>
<dbReference type="InterPro" id="IPR009011">
    <property type="entry name" value="Man6P_isomerase_rcpt-bd_dom_sf"/>
</dbReference>
<keyword evidence="5" id="KW-0175">Coiled coil</keyword>
<dbReference type="PANTHER" id="PTHR12630">
    <property type="entry name" value="N-LINKED OLIGOSACCHARIDE PROCESSING"/>
    <property type="match status" value="1"/>
</dbReference>
<feature type="region of interest" description="Disordered" evidence="6">
    <location>
        <begin position="295"/>
        <end position="317"/>
    </location>
</feature>
<dbReference type="InterPro" id="IPR028146">
    <property type="entry name" value="PRKCSH_N"/>
</dbReference>
<feature type="coiled-coil region" evidence="5">
    <location>
        <begin position="158"/>
        <end position="185"/>
    </location>
</feature>
<feature type="chain" id="PRO_5033999983" description="Glucosidase 2 subunit beta" evidence="7">
    <location>
        <begin position="18"/>
        <end position="564"/>
    </location>
</feature>
<proteinExistence type="predicted"/>
<dbReference type="Pfam" id="PF13015">
    <property type="entry name" value="PRKCSH_1"/>
    <property type="match status" value="1"/>
</dbReference>
<gene>
    <name evidence="9" type="ORF">RDB_LOCUS27679</name>
</gene>
<evidence type="ECO:0000313" key="9">
    <source>
        <dbReference type="EMBL" id="CAE6425304.1"/>
    </source>
</evidence>
<evidence type="ECO:0000256" key="2">
    <source>
        <dbReference type="ARBA" id="ARBA00022729"/>
    </source>
</evidence>
<dbReference type="PANTHER" id="PTHR12630:SF1">
    <property type="entry name" value="GLUCOSIDASE 2 SUBUNIT BETA"/>
    <property type="match status" value="1"/>
</dbReference>
<evidence type="ECO:0000256" key="6">
    <source>
        <dbReference type="SAM" id="MobiDB-lite"/>
    </source>
</evidence>
<organism evidence="9 10">
    <name type="scientific">Rhizoctonia solani</name>
    <dbReference type="NCBI Taxonomy" id="456999"/>
    <lineage>
        <taxon>Eukaryota</taxon>
        <taxon>Fungi</taxon>
        <taxon>Dikarya</taxon>
        <taxon>Basidiomycota</taxon>
        <taxon>Agaricomycotina</taxon>
        <taxon>Agaricomycetes</taxon>
        <taxon>Cantharellales</taxon>
        <taxon>Ceratobasidiaceae</taxon>
        <taxon>Rhizoctonia</taxon>
    </lineage>
</organism>
<feature type="coiled-coil region" evidence="5">
    <location>
        <begin position="216"/>
        <end position="243"/>
    </location>
</feature>
<feature type="coiled-coil region" evidence="5">
    <location>
        <begin position="404"/>
        <end position="431"/>
    </location>
</feature>
<dbReference type="GO" id="GO:0017177">
    <property type="term" value="C:glucosidase II complex"/>
    <property type="evidence" value="ECO:0007669"/>
    <property type="project" value="TreeGrafter"/>
</dbReference>
<name>A0A8H2XJ43_9AGAM</name>
<protein>
    <recommendedName>
        <fullName evidence="1">Glucosidase 2 subunit beta</fullName>
    </recommendedName>
</protein>
<evidence type="ECO:0000256" key="3">
    <source>
        <dbReference type="ARBA" id="ARBA00022824"/>
    </source>
</evidence>
<dbReference type="InterPro" id="IPR044865">
    <property type="entry name" value="MRH_dom"/>
</dbReference>
<dbReference type="GO" id="GO:0006491">
    <property type="term" value="P:N-glycan processing"/>
    <property type="evidence" value="ECO:0007669"/>
    <property type="project" value="TreeGrafter"/>
</dbReference>
<dbReference type="InterPro" id="IPR036607">
    <property type="entry name" value="PRKCSH"/>
</dbReference>
<evidence type="ECO:0000313" key="10">
    <source>
        <dbReference type="Proteomes" id="UP000663888"/>
    </source>
</evidence>
<evidence type="ECO:0000256" key="5">
    <source>
        <dbReference type="SAM" id="Coils"/>
    </source>
</evidence>
<dbReference type="SUPFAM" id="SSF50911">
    <property type="entry name" value="Mannose 6-phosphate receptor domain"/>
    <property type="match status" value="1"/>
</dbReference>
<keyword evidence="4" id="KW-1015">Disulfide bond</keyword>
<sequence>MLLALATAAVIPTLALGNKPPAGVSPQSASLYAPIISTSPATWKCLDGSKTILYSAINDDFCDCPDGSDEPGTSACPNGTFYCTNEGHIGATIKSSRVNDGICEPECCDGSDEPSGVCPNQCKEIGEKYRTEQEAERKLRKTGAKIRSSYISYAKKEVTRLKGVITSLQKEVEEKRAEEARLKTALEHTESVDAAALEHQKQSPLYQSLLSHNSALTSLRSKQAELQAKLDTLEEILAGLKRSYNPNYQDMGVLEAVRGWDAYHGIEPESASTAKQAGTDPLATEAEILEAQANSYATEEGDSEPEPTTEKELEPVKEDEWTTAKLDQLARADHVALLLEHSRHISGPQGDESGAESILDAIQSYVPDALIPTFLNIKNWFTGSSQASTSGETSEATVNARNAHNSAANALRNSERELKENEEALTKLEDGGHFGKDGEWKKLDGTCLEKDTGEYTYSVCLFGSATQKSNRDHSSNNLGRFSGWNDKEGVVPGSNEYYTRQYYKGGARCWNGPERSVIFDITCGTENAIQTIAEPEKCEYLFTGTSPALCWPLDEKTENEKDEL</sequence>
<feature type="compositionally biased region" description="Basic and acidic residues" evidence="6">
    <location>
        <begin position="308"/>
        <end position="317"/>
    </location>
</feature>
<keyword evidence="3" id="KW-0256">Endoplasmic reticulum</keyword>
<dbReference type="Gene3D" id="2.70.130.10">
    <property type="entry name" value="Mannose-6-phosphate receptor binding domain"/>
    <property type="match status" value="1"/>
</dbReference>
<evidence type="ECO:0000256" key="1">
    <source>
        <dbReference type="ARBA" id="ARBA00022387"/>
    </source>
</evidence>
<accession>A0A8H2XJ43</accession>
<dbReference type="InterPro" id="IPR039794">
    <property type="entry name" value="Gtb1-like"/>
</dbReference>
<feature type="signal peptide" evidence="7">
    <location>
        <begin position="1"/>
        <end position="17"/>
    </location>
</feature>
<dbReference type="EMBL" id="CAJMWX010000729">
    <property type="protein sequence ID" value="CAE6425304.1"/>
    <property type="molecule type" value="Genomic_DNA"/>
</dbReference>
<dbReference type="PROSITE" id="PS51914">
    <property type="entry name" value="MRH"/>
    <property type="match status" value="1"/>
</dbReference>
<dbReference type="Pfam" id="PF12999">
    <property type="entry name" value="PRKCSH-like"/>
    <property type="match status" value="1"/>
</dbReference>
<comment type="caution">
    <text evidence="9">The sequence shown here is derived from an EMBL/GenBank/DDBJ whole genome shotgun (WGS) entry which is preliminary data.</text>
</comment>
<evidence type="ECO:0000256" key="4">
    <source>
        <dbReference type="ARBA" id="ARBA00023157"/>
    </source>
</evidence>
<evidence type="ECO:0000259" key="8">
    <source>
        <dbReference type="PROSITE" id="PS51914"/>
    </source>
</evidence>
<dbReference type="Proteomes" id="UP000663888">
    <property type="component" value="Unassembled WGS sequence"/>
</dbReference>